<feature type="domain" description="Helicase ATP-binding" evidence="2">
    <location>
        <begin position="115"/>
        <end position="303"/>
    </location>
</feature>
<name>A0ABV3Q1B9_9BACL</name>
<dbReference type="EC" id="3.6.4.-" evidence="4"/>
<dbReference type="Gene3D" id="3.40.50.300">
    <property type="entry name" value="P-loop containing nucleotide triphosphate hydrolases"/>
    <property type="match status" value="1"/>
</dbReference>
<reference evidence="4 5" key="1">
    <citation type="journal article" date="1979" name="Int. J. Syst. Evol. Microbiol.">
        <title>Bacillus globisporus subsp. marinus subsp. nov.</title>
        <authorList>
            <person name="Liu H."/>
        </authorList>
    </citation>
    <scope>NUCLEOTIDE SEQUENCE [LARGE SCALE GENOMIC DNA]</scope>
    <source>
        <strain evidence="4 5">DSM 1297</strain>
    </source>
</reference>
<evidence type="ECO:0000313" key="5">
    <source>
        <dbReference type="Proteomes" id="UP001556040"/>
    </source>
</evidence>
<proteinExistence type="predicted"/>
<evidence type="ECO:0000313" key="4">
    <source>
        <dbReference type="EMBL" id="MEW9501140.1"/>
    </source>
</evidence>
<dbReference type="GO" id="GO:0016787">
    <property type="term" value="F:hydrolase activity"/>
    <property type="evidence" value="ECO:0007669"/>
    <property type="project" value="UniProtKB-KW"/>
</dbReference>
<dbReference type="EMBL" id="JBFMIA010000002">
    <property type="protein sequence ID" value="MEW9501140.1"/>
    <property type="molecule type" value="Genomic_DNA"/>
</dbReference>
<dbReference type="InterPro" id="IPR014001">
    <property type="entry name" value="Helicase_ATP-bd"/>
</dbReference>
<dbReference type="InterPro" id="IPR000330">
    <property type="entry name" value="SNF2_N"/>
</dbReference>
<accession>A0ABV3Q1B9</accession>
<feature type="domain" description="Helicase C-terminal" evidence="3">
    <location>
        <begin position="461"/>
        <end position="552"/>
    </location>
</feature>
<evidence type="ECO:0000256" key="1">
    <source>
        <dbReference type="ARBA" id="ARBA00022801"/>
    </source>
</evidence>
<sequence length="627" mass="72441">MVKIEYDWNLLTVDVTRCPELYVGQYSLMFREQGFVKSEFSKNYVMDDLIKIRSTVEDLKSFFRRKKIPFQVSGNVDLLSKKIGDEKQIFEDASKLGLAVKEETGDVEALILPGFKRELKSYQKKAVRHMLAVKNTANFSVPGSGKTTMLYAGFSVWQEKGEIEKILVIGPPSAFMAWEEEFAACFGRSVVSYRLLGTDREKKYKNPDRADLFLTTFQTAAIDAVKLIELMKRYRIMLVVDESHYIKRFENGTWANALLKLAPYAQRRAISTGTPMPNGLLDLYSQMTFLWPGKFLLGEQNHYKAEVKRNKDDVEWIQKKISPFFFRINKKDLDLPPFVVERITVPMSLLQQKVYDIIVARTIEELKEFSSREITQMARFRRAKIIRLLQTASNPALLGDFSQEFEIPPLTYDGGDMVKLIENYPLYEKPNKIQKTIELAKKLINQGHKVLLWSTFVNNIFQLRKDFIQLGITTYLIYGGVPKSDEDDEAFNREQQIRQFKQSDKPCILIANPAACAESISLHKDCHHAIYLDRSFNCGQYLQSLDRIHRIGLSDEQTTTYYIIESEATIDEVIHQRLQEKALLMRSVLDIDMPIGTLDLVQEGWGQDNELQKDFDTVIQHIQSMKP</sequence>
<dbReference type="Pfam" id="PF00271">
    <property type="entry name" value="Helicase_C"/>
    <property type="match status" value="1"/>
</dbReference>
<evidence type="ECO:0000259" key="3">
    <source>
        <dbReference type="SMART" id="SM00490"/>
    </source>
</evidence>
<dbReference type="CDD" id="cd18793">
    <property type="entry name" value="SF2_C_SNF"/>
    <property type="match status" value="1"/>
</dbReference>
<dbReference type="InterPro" id="IPR049730">
    <property type="entry name" value="SNF2/RAD54-like_C"/>
</dbReference>
<dbReference type="InterPro" id="IPR038718">
    <property type="entry name" value="SNF2-like_sf"/>
</dbReference>
<dbReference type="InterPro" id="IPR027417">
    <property type="entry name" value="P-loop_NTPase"/>
</dbReference>
<dbReference type="Gene3D" id="3.40.50.10810">
    <property type="entry name" value="Tandem AAA-ATPase domain"/>
    <property type="match status" value="1"/>
</dbReference>
<dbReference type="PANTHER" id="PTHR10799">
    <property type="entry name" value="SNF2/RAD54 HELICASE FAMILY"/>
    <property type="match status" value="1"/>
</dbReference>
<keyword evidence="1 4" id="KW-0378">Hydrolase</keyword>
<dbReference type="SMART" id="SM00487">
    <property type="entry name" value="DEXDc"/>
    <property type="match status" value="1"/>
</dbReference>
<gene>
    <name evidence="4" type="ORF">AB1471_04900</name>
</gene>
<dbReference type="RefSeq" id="WP_367778613.1">
    <property type="nucleotide sequence ID" value="NZ_JBFMIA010000002.1"/>
</dbReference>
<keyword evidence="4" id="KW-0347">Helicase</keyword>
<keyword evidence="4" id="KW-0547">Nucleotide-binding</keyword>
<dbReference type="GO" id="GO:0004386">
    <property type="term" value="F:helicase activity"/>
    <property type="evidence" value="ECO:0007669"/>
    <property type="project" value="UniProtKB-KW"/>
</dbReference>
<dbReference type="SMART" id="SM00490">
    <property type="entry name" value="HELICc"/>
    <property type="match status" value="1"/>
</dbReference>
<protein>
    <submittedName>
        <fullName evidence="4">DEAD/DEAH box helicase</fullName>
        <ecNumber evidence="4">3.6.4.-</ecNumber>
    </submittedName>
</protein>
<dbReference type="SUPFAM" id="SSF52540">
    <property type="entry name" value="P-loop containing nucleoside triphosphate hydrolases"/>
    <property type="match status" value="2"/>
</dbReference>
<organism evidence="4 5">
    <name type="scientific">Jeotgalibacillus marinus</name>
    <dbReference type="NCBI Taxonomy" id="86667"/>
    <lineage>
        <taxon>Bacteria</taxon>
        <taxon>Bacillati</taxon>
        <taxon>Bacillota</taxon>
        <taxon>Bacilli</taxon>
        <taxon>Bacillales</taxon>
        <taxon>Caryophanaceae</taxon>
        <taxon>Jeotgalibacillus</taxon>
    </lineage>
</organism>
<dbReference type="Pfam" id="PF00176">
    <property type="entry name" value="SNF2-rel_dom"/>
    <property type="match status" value="1"/>
</dbReference>
<dbReference type="Proteomes" id="UP001556040">
    <property type="component" value="Unassembled WGS sequence"/>
</dbReference>
<dbReference type="InterPro" id="IPR001650">
    <property type="entry name" value="Helicase_C-like"/>
</dbReference>
<comment type="caution">
    <text evidence="4">The sequence shown here is derived from an EMBL/GenBank/DDBJ whole genome shotgun (WGS) entry which is preliminary data.</text>
</comment>
<keyword evidence="5" id="KW-1185">Reference proteome</keyword>
<evidence type="ECO:0000259" key="2">
    <source>
        <dbReference type="SMART" id="SM00487"/>
    </source>
</evidence>
<keyword evidence="4" id="KW-0067">ATP-binding</keyword>